<sequence length="118" mass="11599">MRIVRRGVRIGDGDGGSVTAELVIALPVAALTMALGVGALGAAARAVLLQDAAADAARLIARGEPPARADAAVAAAIEGASVTVEHRDELVCVRASASTGFALLPRTSATACALDGGL</sequence>
<accession>A0ABP7B076</accession>
<protein>
    <recommendedName>
        <fullName evidence="3">TadE-like protein</fullName>
    </recommendedName>
</protein>
<name>A0ABP7B076_9MICO</name>
<proteinExistence type="predicted"/>
<evidence type="ECO:0000313" key="1">
    <source>
        <dbReference type="EMBL" id="GAA3643985.1"/>
    </source>
</evidence>
<evidence type="ECO:0000313" key="2">
    <source>
        <dbReference type="Proteomes" id="UP001501697"/>
    </source>
</evidence>
<dbReference type="InterPro" id="IPR049790">
    <property type="entry name" value="Rv3655c/TadE"/>
</dbReference>
<evidence type="ECO:0008006" key="3">
    <source>
        <dbReference type="Google" id="ProtNLM"/>
    </source>
</evidence>
<organism evidence="1 2">
    <name type="scientific">Microbacterium awajiense</name>
    <dbReference type="NCBI Taxonomy" id="415214"/>
    <lineage>
        <taxon>Bacteria</taxon>
        <taxon>Bacillati</taxon>
        <taxon>Actinomycetota</taxon>
        <taxon>Actinomycetes</taxon>
        <taxon>Micrococcales</taxon>
        <taxon>Microbacteriaceae</taxon>
        <taxon>Microbacterium</taxon>
    </lineage>
</organism>
<reference evidence="2" key="1">
    <citation type="journal article" date="2019" name="Int. J. Syst. Evol. Microbiol.">
        <title>The Global Catalogue of Microorganisms (GCM) 10K type strain sequencing project: providing services to taxonomists for standard genome sequencing and annotation.</title>
        <authorList>
            <consortium name="The Broad Institute Genomics Platform"/>
            <consortium name="The Broad Institute Genome Sequencing Center for Infectious Disease"/>
            <person name="Wu L."/>
            <person name="Ma J."/>
        </authorList>
    </citation>
    <scope>NUCLEOTIDE SEQUENCE [LARGE SCALE GENOMIC DNA]</scope>
    <source>
        <strain evidence="2">JCM 16544</strain>
    </source>
</reference>
<keyword evidence="2" id="KW-1185">Reference proteome</keyword>
<gene>
    <name evidence="1" type="ORF">GCM10022200_29990</name>
</gene>
<dbReference type="RefSeq" id="WP_344739993.1">
    <property type="nucleotide sequence ID" value="NZ_BAAAYU010000005.1"/>
</dbReference>
<comment type="caution">
    <text evidence="1">The sequence shown here is derived from an EMBL/GenBank/DDBJ whole genome shotgun (WGS) entry which is preliminary data.</text>
</comment>
<dbReference type="Proteomes" id="UP001501697">
    <property type="component" value="Unassembled WGS sequence"/>
</dbReference>
<dbReference type="NCBIfam" id="NF041390">
    <property type="entry name" value="TadE_Rv3655c"/>
    <property type="match status" value="1"/>
</dbReference>
<dbReference type="EMBL" id="BAAAYU010000005">
    <property type="protein sequence ID" value="GAA3643985.1"/>
    <property type="molecule type" value="Genomic_DNA"/>
</dbReference>